<keyword evidence="2" id="KW-1185">Reference proteome</keyword>
<proteinExistence type="predicted"/>
<evidence type="ECO:0000313" key="2">
    <source>
        <dbReference type="Proteomes" id="UP000789396"/>
    </source>
</evidence>
<dbReference type="EMBL" id="CAJVPZ010001104">
    <property type="protein sequence ID" value="CAG8484445.1"/>
    <property type="molecule type" value="Genomic_DNA"/>
</dbReference>
<organism evidence="1 2">
    <name type="scientific">Racocetra fulgida</name>
    <dbReference type="NCBI Taxonomy" id="60492"/>
    <lineage>
        <taxon>Eukaryota</taxon>
        <taxon>Fungi</taxon>
        <taxon>Fungi incertae sedis</taxon>
        <taxon>Mucoromycota</taxon>
        <taxon>Glomeromycotina</taxon>
        <taxon>Glomeromycetes</taxon>
        <taxon>Diversisporales</taxon>
        <taxon>Gigasporaceae</taxon>
        <taxon>Racocetra</taxon>
    </lineage>
</organism>
<dbReference type="AlphaFoldDB" id="A0A9N8WIC9"/>
<name>A0A9N8WIC9_9GLOM</name>
<evidence type="ECO:0000313" key="1">
    <source>
        <dbReference type="EMBL" id="CAG8484445.1"/>
    </source>
</evidence>
<protein>
    <submittedName>
        <fullName evidence="1">2788_t:CDS:1</fullName>
    </submittedName>
</protein>
<sequence length="61" mass="7138">MNKLVAESISIHLIDLNSLNNNKVKHVVVTFILLNNLANIYYLNQHFTLLLYLSTKKYYTL</sequence>
<gene>
    <name evidence="1" type="ORF">RFULGI_LOCUS1690</name>
</gene>
<comment type="caution">
    <text evidence="1">The sequence shown here is derived from an EMBL/GenBank/DDBJ whole genome shotgun (WGS) entry which is preliminary data.</text>
</comment>
<accession>A0A9N8WIC9</accession>
<reference evidence="1" key="1">
    <citation type="submission" date="2021-06" db="EMBL/GenBank/DDBJ databases">
        <authorList>
            <person name="Kallberg Y."/>
            <person name="Tangrot J."/>
            <person name="Rosling A."/>
        </authorList>
    </citation>
    <scope>NUCLEOTIDE SEQUENCE</scope>
    <source>
        <strain evidence="1">IN212</strain>
    </source>
</reference>
<dbReference type="Proteomes" id="UP000789396">
    <property type="component" value="Unassembled WGS sequence"/>
</dbReference>